<evidence type="ECO:0000256" key="4">
    <source>
        <dbReference type="ARBA" id="ARBA00022786"/>
    </source>
</evidence>
<reference evidence="8" key="1">
    <citation type="submission" date="2012-04" db="EMBL/GenBank/DDBJ databases">
        <title>The Genome Sequence of Loa loa.</title>
        <authorList>
            <consortium name="The Broad Institute Genome Sequencing Platform"/>
            <consortium name="Broad Institute Genome Sequencing Center for Infectious Disease"/>
            <person name="Nutman T.B."/>
            <person name="Fink D.L."/>
            <person name="Russ C."/>
            <person name="Young S."/>
            <person name="Zeng Q."/>
            <person name="Gargeya S."/>
            <person name="Alvarado L."/>
            <person name="Berlin A."/>
            <person name="Chapman S.B."/>
            <person name="Chen Z."/>
            <person name="Freedman E."/>
            <person name="Gellesch M."/>
            <person name="Goldberg J."/>
            <person name="Griggs A."/>
            <person name="Gujja S."/>
            <person name="Heilman E.R."/>
            <person name="Heiman D."/>
            <person name="Howarth C."/>
            <person name="Mehta T."/>
            <person name="Neiman D."/>
            <person name="Pearson M."/>
            <person name="Roberts A."/>
            <person name="Saif S."/>
            <person name="Shea T."/>
            <person name="Shenoy N."/>
            <person name="Sisk P."/>
            <person name="Stolte C."/>
            <person name="Sykes S."/>
            <person name="White J."/>
            <person name="Yandava C."/>
            <person name="Haas B."/>
            <person name="Henn M.R."/>
            <person name="Nusbaum C."/>
            <person name="Birren B."/>
        </authorList>
    </citation>
    <scope>NUCLEOTIDE SEQUENCE [LARGE SCALE GENOMIC DNA]</scope>
</reference>
<dbReference type="PROSITE" id="PS50096">
    <property type="entry name" value="IQ"/>
    <property type="match status" value="1"/>
</dbReference>
<protein>
    <recommendedName>
        <fullName evidence="2">HECT-type E3 ubiquitin transferase</fullName>
        <ecNumber evidence="2">2.3.2.26</ecNumber>
    </recommendedName>
</protein>
<dbReference type="GO" id="GO:0006511">
    <property type="term" value="P:ubiquitin-dependent protein catabolic process"/>
    <property type="evidence" value="ECO:0007669"/>
    <property type="project" value="TreeGrafter"/>
</dbReference>
<evidence type="ECO:0000256" key="2">
    <source>
        <dbReference type="ARBA" id="ARBA00012485"/>
    </source>
</evidence>
<dbReference type="PROSITE" id="PS50237">
    <property type="entry name" value="HECT"/>
    <property type="match status" value="1"/>
</dbReference>
<dbReference type="GO" id="GO:0000209">
    <property type="term" value="P:protein polyubiquitination"/>
    <property type="evidence" value="ECO:0007669"/>
    <property type="project" value="InterPro"/>
</dbReference>
<dbReference type="InterPro" id="IPR035983">
    <property type="entry name" value="Hect_E3_ubiquitin_ligase"/>
</dbReference>
<name>A0A1I7VU95_LOALO</name>
<dbReference type="SMART" id="SM00119">
    <property type="entry name" value="HECTc"/>
    <property type="match status" value="1"/>
</dbReference>
<dbReference type="Proteomes" id="UP000095285">
    <property type="component" value="Unassembled WGS sequence"/>
</dbReference>
<dbReference type="WBParaSite" id="EN70_6359">
    <property type="protein sequence ID" value="EN70_6359"/>
    <property type="gene ID" value="EN70_6359"/>
</dbReference>
<dbReference type="CDD" id="cd00078">
    <property type="entry name" value="HECTc"/>
    <property type="match status" value="1"/>
</dbReference>
<keyword evidence="3" id="KW-0808">Transferase</keyword>
<evidence type="ECO:0000259" key="7">
    <source>
        <dbReference type="PROSITE" id="PS50237"/>
    </source>
</evidence>
<dbReference type="Gene3D" id="3.90.1750.10">
    <property type="entry name" value="Hect, E3 ligase catalytic domains"/>
    <property type="match status" value="1"/>
</dbReference>
<dbReference type="EC" id="2.3.2.26" evidence="2"/>
<feature type="region of interest" description="Disordered" evidence="6">
    <location>
        <begin position="1049"/>
        <end position="1073"/>
    </location>
</feature>
<reference evidence="9" key="2">
    <citation type="submission" date="2016-11" db="UniProtKB">
        <authorList>
            <consortium name="WormBaseParasite"/>
        </authorList>
    </citation>
    <scope>IDENTIFICATION</scope>
</reference>
<dbReference type="FunFam" id="3.30.2160.10:FF:000002">
    <property type="entry name" value="Putative Ubiquitin-protein ligase E3C"/>
    <property type="match status" value="1"/>
</dbReference>
<feature type="domain" description="HECT" evidence="7">
    <location>
        <begin position="626"/>
        <end position="968"/>
    </location>
</feature>
<proteinExistence type="predicted"/>
<evidence type="ECO:0000256" key="1">
    <source>
        <dbReference type="ARBA" id="ARBA00000885"/>
    </source>
</evidence>
<sequence length="1090" mass="124137">MEADKRKRLIENVTNEWQERRLLKAQTENIILLQAVGKGVLARKKFATSVRNDFDHLLGTFVNMEKEKEPVDCKDVLRLGRLFVRIFEQSCDNQRLCQLCRCMILSMSSCNVKKSFASLLLSKNHLQAANRFIISIYSLIASVIDKLQVEKVSEGKAISLFIHFLITFSSANSWAFVRNNAEICCVLNQLGNKALITAVGEGFRYIQFSNIDLLVENKMFEKAIAVLTTNLDLPNNLSGNRSLFLLANLIHLSYLDQHSLVEYLIDWTDVMNKLLTRCDRLVAKKKSSRSHWHPIFGWYSEPLDRSTEGSLPLVVRQLHYLWSKPIVTCLFGQLLHCDPEKQAYRTSQSAVAVQNDLATSIQKLWKKLNIIRAEAQTNEIAQQLPALSMTAVVCQLYQNALLTLNSLHTDILSGLCREDFLLPLLWEHIVSLSPADNGISHIIALVASHPPKITHFAPIVLFANCAASVVSILDEEEMYEQGSPFTLDQLCAIAKFCNLFCFRVIWNSYIDLQQISSCPLFSSIYQLCMLLYNRDCRRAFSKDHKFWIAPDVKSSVIINEFEKKTERALFLMSHMSHLVALYDRIVLFRKYVASEKESMEGAPSTMITVERNRLLDDGYRQLSLLSPTALKSTIRVKFINQQGLDEAGIDQDGVFKEFLELTLKHVFNPDLNLFKCSPNRQLFPSPTSDLHENHLALFQFVGRMLAKAVYEGIVTEVHLAPVLLATVVGRKLCAFDELSQLDPDLYKSLTYVKHYSDSDVADLSLTFSIDEDILGCVRTIDLVPGGHAMHVTNENKIAYVHKMAQYRVFNQTKEQCRAFVSGFLSVLNGNWLSLFAPHELQYLISGQSTDIDLHDLRKHVQYYGGFHNNHRVIKWLWQILENDFTAEERRLFLKFVTSCSRAPLLGFAYLEPPFSIRCVEVSDDQDQGDTLASVVRGFLAIKRRQSPSRLPTASTCFNLLKLPNYGKKFASKVPMELEKPMSANDRKDVCGDNDVEVIRRVLDEMIGSRLKVVYQHELVCISDSECWKETGIRLLNGSTSRIFDGEINELKEGPPKKRRKDASDTNSDWNDERAKIRSAAVDADFIQKFS</sequence>
<dbReference type="AlphaFoldDB" id="A0A1I7VU95"/>
<dbReference type="PANTHER" id="PTHR45700:SF3">
    <property type="entry name" value="UBIQUITIN-PROTEIN LIGASE E3B"/>
    <property type="match status" value="1"/>
</dbReference>
<dbReference type="Gene3D" id="3.30.2160.10">
    <property type="entry name" value="Hect, E3 ligase catalytic domain"/>
    <property type="match status" value="1"/>
</dbReference>
<dbReference type="GO" id="GO:0061630">
    <property type="term" value="F:ubiquitin protein ligase activity"/>
    <property type="evidence" value="ECO:0007669"/>
    <property type="project" value="UniProtKB-EC"/>
</dbReference>
<organism evidence="8 9">
    <name type="scientific">Loa loa</name>
    <name type="common">Eye worm</name>
    <name type="synonym">Filaria loa</name>
    <dbReference type="NCBI Taxonomy" id="7209"/>
    <lineage>
        <taxon>Eukaryota</taxon>
        <taxon>Metazoa</taxon>
        <taxon>Ecdysozoa</taxon>
        <taxon>Nematoda</taxon>
        <taxon>Chromadorea</taxon>
        <taxon>Rhabditida</taxon>
        <taxon>Spirurina</taxon>
        <taxon>Spiruromorpha</taxon>
        <taxon>Filarioidea</taxon>
        <taxon>Onchocercidae</taxon>
        <taxon>Loa</taxon>
    </lineage>
</organism>
<keyword evidence="8" id="KW-1185">Reference proteome</keyword>
<dbReference type="STRING" id="7209.A0A1I7VU95"/>
<dbReference type="Gene3D" id="3.30.2410.10">
    <property type="entry name" value="Hect, E3 ligase catalytic domain"/>
    <property type="match status" value="1"/>
</dbReference>
<keyword evidence="4 5" id="KW-0833">Ubl conjugation pathway</keyword>
<evidence type="ECO:0000256" key="3">
    <source>
        <dbReference type="ARBA" id="ARBA00022679"/>
    </source>
</evidence>
<dbReference type="eggNOG" id="KOG4427">
    <property type="taxonomic scope" value="Eukaryota"/>
</dbReference>
<dbReference type="PANTHER" id="PTHR45700">
    <property type="entry name" value="UBIQUITIN-PROTEIN LIGASE E3C"/>
    <property type="match status" value="1"/>
</dbReference>
<evidence type="ECO:0000256" key="5">
    <source>
        <dbReference type="PROSITE-ProRule" id="PRU00104"/>
    </source>
</evidence>
<dbReference type="Pfam" id="PF00632">
    <property type="entry name" value="HECT"/>
    <property type="match status" value="1"/>
</dbReference>
<accession>A0A1I7VU95</accession>
<comment type="catalytic activity">
    <reaction evidence="1">
        <text>S-ubiquitinyl-[E2 ubiquitin-conjugating enzyme]-L-cysteine + [acceptor protein]-L-lysine = [E2 ubiquitin-conjugating enzyme]-L-cysteine + N(6)-ubiquitinyl-[acceptor protein]-L-lysine.</text>
        <dbReference type="EC" id="2.3.2.26"/>
    </reaction>
</comment>
<evidence type="ECO:0000313" key="9">
    <source>
        <dbReference type="WBParaSite" id="EN70_6359"/>
    </source>
</evidence>
<dbReference type="InterPro" id="IPR000569">
    <property type="entry name" value="HECT_dom"/>
</dbReference>
<evidence type="ECO:0000256" key="6">
    <source>
        <dbReference type="SAM" id="MobiDB-lite"/>
    </source>
</evidence>
<feature type="active site" description="Glycyl thioester intermediate" evidence="5">
    <location>
        <position position="956"/>
    </location>
</feature>
<evidence type="ECO:0000313" key="8">
    <source>
        <dbReference type="Proteomes" id="UP000095285"/>
    </source>
</evidence>
<dbReference type="InterPro" id="IPR044611">
    <property type="entry name" value="E3A/B/C-like"/>
</dbReference>
<dbReference type="SUPFAM" id="SSF56204">
    <property type="entry name" value="Hect, E3 ligase catalytic domain"/>
    <property type="match status" value="1"/>
</dbReference>